<dbReference type="Proteomes" id="UP001190700">
    <property type="component" value="Unassembled WGS sequence"/>
</dbReference>
<dbReference type="Gene3D" id="3.40.30.10">
    <property type="entry name" value="Glutaredoxin"/>
    <property type="match status" value="1"/>
</dbReference>
<evidence type="ECO:0000256" key="1">
    <source>
        <dbReference type="ARBA" id="ARBA00007190"/>
    </source>
</evidence>
<dbReference type="PANTHER" id="PTHR45694:SF18">
    <property type="entry name" value="GLUTAREDOXIN-1-RELATED"/>
    <property type="match status" value="1"/>
</dbReference>
<protein>
    <recommendedName>
        <fullName evidence="6">Glutaredoxin domain-containing protein</fullName>
    </recommendedName>
</protein>
<dbReference type="Pfam" id="PF00462">
    <property type="entry name" value="Glutaredoxin"/>
    <property type="match status" value="1"/>
</dbReference>
<dbReference type="PROSITE" id="PS51354">
    <property type="entry name" value="GLUTAREDOXIN_2"/>
    <property type="match status" value="1"/>
</dbReference>
<evidence type="ECO:0000256" key="5">
    <source>
        <dbReference type="ARBA" id="ARBA00023284"/>
    </source>
</evidence>
<keyword evidence="2" id="KW-0813">Transport</keyword>
<keyword evidence="3" id="KW-0249">Electron transport</keyword>
<name>A0AAE0FKZ8_9CHLO</name>
<dbReference type="InterPro" id="IPR036249">
    <property type="entry name" value="Thioredoxin-like_sf"/>
</dbReference>
<dbReference type="CDD" id="cd03419">
    <property type="entry name" value="GRX_GRXh_1_2_like"/>
    <property type="match status" value="1"/>
</dbReference>
<keyword evidence="5" id="KW-0676">Redox-active center</keyword>
<evidence type="ECO:0000313" key="7">
    <source>
        <dbReference type="EMBL" id="KAK3261668.1"/>
    </source>
</evidence>
<proteinExistence type="inferred from homology"/>
<comment type="similarity">
    <text evidence="1">Belongs to the glutaredoxin family. CPYC subfamily.</text>
</comment>
<dbReference type="GO" id="GO:0005737">
    <property type="term" value="C:cytoplasm"/>
    <property type="evidence" value="ECO:0007669"/>
    <property type="project" value="TreeGrafter"/>
</dbReference>
<organism evidence="7 8">
    <name type="scientific">Cymbomonas tetramitiformis</name>
    <dbReference type="NCBI Taxonomy" id="36881"/>
    <lineage>
        <taxon>Eukaryota</taxon>
        <taxon>Viridiplantae</taxon>
        <taxon>Chlorophyta</taxon>
        <taxon>Pyramimonadophyceae</taxon>
        <taxon>Pyramimonadales</taxon>
        <taxon>Pyramimonadaceae</taxon>
        <taxon>Cymbomonas</taxon>
    </lineage>
</organism>
<dbReference type="FunFam" id="3.40.30.10:FF:000093">
    <property type="entry name" value="Glutaredoxin 2"/>
    <property type="match status" value="1"/>
</dbReference>
<reference evidence="7 8" key="1">
    <citation type="journal article" date="2015" name="Genome Biol. Evol.">
        <title>Comparative Genomics of a Bacterivorous Green Alga Reveals Evolutionary Causalities and Consequences of Phago-Mixotrophic Mode of Nutrition.</title>
        <authorList>
            <person name="Burns J.A."/>
            <person name="Paasch A."/>
            <person name="Narechania A."/>
            <person name="Kim E."/>
        </authorList>
    </citation>
    <scope>NUCLEOTIDE SEQUENCE [LARGE SCALE GENOMIC DNA]</scope>
    <source>
        <strain evidence="7 8">PLY_AMNH</strain>
    </source>
</reference>
<dbReference type="EMBL" id="LGRX02016751">
    <property type="protein sequence ID" value="KAK3261668.1"/>
    <property type="molecule type" value="Genomic_DNA"/>
</dbReference>
<accession>A0AAE0FKZ8</accession>
<dbReference type="NCBIfam" id="TIGR02180">
    <property type="entry name" value="GRX_euk"/>
    <property type="match status" value="1"/>
</dbReference>
<evidence type="ECO:0000256" key="4">
    <source>
        <dbReference type="ARBA" id="ARBA00023157"/>
    </source>
</evidence>
<evidence type="ECO:0000313" key="8">
    <source>
        <dbReference type="Proteomes" id="UP001190700"/>
    </source>
</evidence>
<sequence>MANFVRGFSSSAVGLVRGQSRNVSGYHRSVLRTCSAAPRATSNVASRPQVQQHLQAASVRLSGIASRRRDLSCSAGDGTPDEPSFEEIVKQKNAENPVMVYSKSWCPFCGQVKVLFDKLDANITVVELDQIVEEQEVMGALMSLTGQRTVPNVFIGGEHIGGCDDTMALQSRGKLKDMLAAAGALK</sequence>
<keyword evidence="4" id="KW-1015">Disulfide bond</keyword>
<keyword evidence="8" id="KW-1185">Reference proteome</keyword>
<dbReference type="InterPro" id="IPR011899">
    <property type="entry name" value="Glutaredoxin_euk/vir"/>
</dbReference>
<dbReference type="InterPro" id="IPR014025">
    <property type="entry name" value="Glutaredoxin_subgr"/>
</dbReference>
<dbReference type="InterPro" id="IPR011767">
    <property type="entry name" value="GLR_AS"/>
</dbReference>
<comment type="caution">
    <text evidence="7">The sequence shown here is derived from an EMBL/GenBank/DDBJ whole genome shotgun (WGS) entry which is preliminary data.</text>
</comment>
<dbReference type="AlphaFoldDB" id="A0AAE0FKZ8"/>
<dbReference type="PRINTS" id="PR00160">
    <property type="entry name" value="GLUTAREDOXIN"/>
</dbReference>
<dbReference type="PANTHER" id="PTHR45694">
    <property type="entry name" value="GLUTAREDOXIN 2"/>
    <property type="match status" value="1"/>
</dbReference>
<evidence type="ECO:0000256" key="2">
    <source>
        <dbReference type="ARBA" id="ARBA00022448"/>
    </source>
</evidence>
<dbReference type="SUPFAM" id="SSF52833">
    <property type="entry name" value="Thioredoxin-like"/>
    <property type="match status" value="1"/>
</dbReference>
<gene>
    <name evidence="7" type="ORF">CYMTET_29436</name>
</gene>
<evidence type="ECO:0000256" key="3">
    <source>
        <dbReference type="ARBA" id="ARBA00022982"/>
    </source>
</evidence>
<dbReference type="GO" id="GO:0034599">
    <property type="term" value="P:cellular response to oxidative stress"/>
    <property type="evidence" value="ECO:0007669"/>
    <property type="project" value="TreeGrafter"/>
</dbReference>
<dbReference type="GO" id="GO:0015038">
    <property type="term" value="F:glutathione disulfide oxidoreductase activity"/>
    <property type="evidence" value="ECO:0007669"/>
    <property type="project" value="TreeGrafter"/>
</dbReference>
<feature type="domain" description="Glutaredoxin" evidence="6">
    <location>
        <begin position="98"/>
        <end position="160"/>
    </location>
</feature>
<dbReference type="PROSITE" id="PS00195">
    <property type="entry name" value="GLUTAREDOXIN_1"/>
    <property type="match status" value="1"/>
</dbReference>
<dbReference type="InterPro" id="IPR002109">
    <property type="entry name" value="Glutaredoxin"/>
</dbReference>
<evidence type="ECO:0000259" key="6">
    <source>
        <dbReference type="Pfam" id="PF00462"/>
    </source>
</evidence>